<evidence type="ECO:0000313" key="2">
    <source>
        <dbReference type="Proteomes" id="UP001140560"/>
    </source>
</evidence>
<sequence>MNGSTHTNKKRLKSDENLALASYDLLADLIKEFYVSVLGEPDIEDSDWVIAYRAWEWGTETIAITDDDSLQVAMRSLRTRGRADIPLRVILLVEFTEDDPTPEVVEDEIPFSRDIRDTVVDLTEEGIR</sequence>
<dbReference type="Proteomes" id="UP001140560">
    <property type="component" value="Unassembled WGS sequence"/>
</dbReference>
<comment type="caution">
    <text evidence="1">The sequence shown here is derived from an EMBL/GenBank/DDBJ whole genome shotgun (WGS) entry which is preliminary data.</text>
</comment>
<reference evidence="1" key="1">
    <citation type="submission" date="2022-10" db="EMBL/GenBank/DDBJ databases">
        <title>Tapping the CABI collections for fungal endophytes: first genome assemblies for Collariella, Neodidymelliopsis, Ascochyta clinopodiicola, Didymella pomorum, Didymosphaeria variabile, Neocosmospora piperis and Neocucurbitaria cava.</title>
        <authorList>
            <person name="Hill R."/>
        </authorList>
    </citation>
    <scope>NUCLEOTIDE SEQUENCE</scope>
    <source>
        <strain evidence="1">IMI 356814</strain>
    </source>
</reference>
<dbReference type="EMBL" id="JAPEUY010000009">
    <property type="protein sequence ID" value="KAJ4369939.1"/>
    <property type="molecule type" value="Genomic_DNA"/>
</dbReference>
<evidence type="ECO:0000313" key="1">
    <source>
        <dbReference type="EMBL" id="KAJ4369939.1"/>
    </source>
</evidence>
<dbReference type="AlphaFoldDB" id="A0A9W9CLI3"/>
<proteinExistence type="predicted"/>
<name>A0A9W9CLI3_9PLEO</name>
<accession>A0A9W9CLI3</accession>
<organism evidence="1 2">
    <name type="scientific">Neocucurbitaria cava</name>
    <dbReference type="NCBI Taxonomy" id="798079"/>
    <lineage>
        <taxon>Eukaryota</taxon>
        <taxon>Fungi</taxon>
        <taxon>Dikarya</taxon>
        <taxon>Ascomycota</taxon>
        <taxon>Pezizomycotina</taxon>
        <taxon>Dothideomycetes</taxon>
        <taxon>Pleosporomycetidae</taxon>
        <taxon>Pleosporales</taxon>
        <taxon>Pleosporineae</taxon>
        <taxon>Cucurbitariaceae</taxon>
        <taxon>Neocucurbitaria</taxon>
    </lineage>
</organism>
<protein>
    <submittedName>
        <fullName evidence="1">Uncharacterized protein</fullName>
    </submittedName>
</protein>
<gene>
    <name evidence="1" type="ORF">N0V83_005703</name>
</gene>
<keyword evidence="2" id="KW-1185">Reference proteome</keyword>